<reference evidence="5 6" key="1">
    <citation type="submission" date="2020-08" db="EMBL/GenBank/DDBJ databases">
        <title>A Genomic Blueprint of the Chicken Gut Microbiome.</title>
        <authorList>
            <person name="Gilroy R."/>
            <person name="Ravi A."/>
            <person name="Getino M."/>
            <person name="Pursley I."/>
            <person name="Horton D.L."/>
            <person name="Alikhan N.-F."/>
            <person name="Baker D."/>
            <person name="Gharbi K."/>
            <person name="Hall N."/>
            <person name="Watson M."/>
            <person name="Adriaenssens E.M."/>
            <person name="Foster-Nyarko E."/>
            <person name="Jarju S."/>
            <person name="Secka A."/>
            <person name="Antonio M."/>
            <person name="Oren A."/>
            <person name="Chaudhuri R."/>
            <person name="La Ragione R.M."/>
            <person name="Hildebrand F."/>
            <person name="Pallen M.J."/>
        </authorList>
    </citation>
    <scope>NUCLEOTIDE SEQUENCE [LARGE SCALE GENOMIC DNA]</scope>
    <source>
        <strain evidence="5 6">Sa3CUA2</strain>
    </source>
</reference>
<evidence type="ECO:0000256" key="3">
    <source>
        <dbReference type="ARBA" id="ARBA00023163"/>
    </source>
</evidence>
<keyword evidence="6" id="KW-1185">Reference proteome</keyword>
<dbReference type="EMBL" id="JACSQV010000018">
    <property type="protein sequence ID" value="MBD7919949.1"/>
    <property type="molecule type" value="Genomic_DNA"/>
</dbReference>
<dbReference type="InterPro" id="IPR002577">
    <property type="entry name" value="HTH_HxlR"/>
</dbReference>
<evidence type="ECO:0000256" key="2">
    <source>
        <dbReference type="ARBA" id="ARBA00023125"/>
    </source>
</evidence>
<organism evidence="5 6">
    <name type="scientific">Cellulomonas avistercoris</name>
    <dbReference type="NCBI Taxonomy" id="2762242"/>
    <lineage>
        <taxon>Bacteria</taxon>
        <taxon>Bacillati</taxon>
        <taxon>Actinomycetota</taxon>
        <taxon>Actinomycetes</taxon>
        <taxon>Micrococcales</taxon>
        <taxon>Cellulomonadaceae</taxon>
        <taxon>Cellulomonas</taxon>
    </lineage>
</organism>
<accession>A0ABR8QHQ4</accession>
<comment type="caution">
    <text evidence="5">The sequence shown here is derived from an EMBL/GenBank/DDBJ whole genome shotgun (WGS) entry which is preliminary data.</text>
</comment>
<gene>
    <name evidence="5" type="ORF">H9657_16885</name>
</gene>
<name>A0ABR8QHQ4_9CELL</name>
<dbReference type="RefSeq" id="WP_191784598.1">
    <property type="nucleotide sequence ID" value="NZ_JACSQV010000018.1"/>
</dbReference>
<dbReference type="Pfam" id="PF01638">
    <property type="entry name" value="HxlR"/>
    <property type="match status" value="1"/>
</dbReference>
<keyword evidence="2" id="KW-0238">DNA-binding</keyword>
<keyword evidence="1" id="KW-0805">Transcription regulation</keyword>
<keyword evidence="3" id="KW-0804">Transcription</keyword>
<feature type="domain" description="HTH hxlR-type" evidence="4">
    <location>
        <begin position="14"/>
        <end position="110"/>
    </location>
</feature>
<protein>
    <submittedName>
        <fullName evidence="5">Helix-turn-helix transcriptional regulator</fullName>
    </submittedName>
</protein>
<evidence type="ECO:0000313" key="5">
    <source>
        <dbReference type="EMBL" id="MBD7919949.1"/>
    </source>
</evidence>
<dbReference type="InterPro" id="IPR036390">
    <property type="entry name" value="WH_DNA-bd_sf"/>
</dbReference>
<dbReference type="InterPro" id="IPR036388">
    <property type="entry name" value="WH-like_DNA-bd_sf"/>
</dbReference>
<dbReference type="PROSITE" id="PS51118">
    <property type="entry name" value="HTH_HXLR"/>
    <property type="match status" value="1"/>
</dbReference>
<dbReference type="PANTHER" id="PTHR33204">
    <property type="entry name" value="TRANSCRIPTIONAL REGULATOR, MARR FAMILY"/>
    <property type="match status" value="1"/>
</dbReference>
<dbReference type="Gene3D" id="1.10.10.10">
    <property type="entry name" value="Winged helix-like DNA-binding domain superfamily/Winged helix DNA-binding domain"/>
    <property type="match status" value="1"/>
</dbReference>
<dbReference type="Proteomes" id="UP000604241">
    <property type="component" value="Unassembled WGS sequence"/>
</dbReference>
<evidence type="ECO:0000259" key="4">
    <source>
        <dbReference type="PROSITE" id="PS51118"/>
    </source>
</evidence>
<dbReference type="PANTHER" id="PTHR33204:SF18">
    <property type="entry name" value="TRANSCRIPTIONAL REGULATORY PROTEIN"/>
    <property type="match status" value="1"/>
</dbReference>
<dbReference type="SUPFAM" id="SSF46785">
    <property type="entry name" value="Winged helix' DNA-binding domain"/>
    <property type="match status" value="1"/>
</dbReference>
<sequence>MGSRRSYGSYNDGCAAAHALDLVGDRWTMVVVRELLLGAKRFSEIQRDVIGVGPAVLTQRLHELETGEVLRRRRLPSRVDVYELTEWGRELEAVNTALSRWAVASPALPRDADMSPDTVVLAMRAHARPAPGLADERRVALHLTDSRHDDSEPVTYLATVSAHGTRVERSAAPGPVDAEVHATTRAWKACVIGGAPLANLADVRVTGDEPVVRALVGATSLEDRAERVGEP</sequence>
<evidence type="ECO:0000313" key="6">
    <source>
        <dbReference type="Proteomes" id="UP000604241"/>
    </source>
</evidence>
<proteinExistence type="predicted"/>
<evidence type="ECO:0000256" key="1">
    <source>
        <dbReference type="ARBA" id="ARBA00023015"/>
    </source>
</evidence>